<feature type="non-terminal residue" evidence="3">
    <location>
        <position position="1"/>
    </location>
</feature>
<gene>
    <name evidence="3" type="ORF">B1B_03243</name>
</gene>
<dbReference type="InterPro" id="IPR013762">
    <property type="entry name" value="Integrase-like_cat_sf"/>
</dbReference>
<dbReference type="PROSITE" id="PS51898">
    <property type="entry name" value="TYR_RECOMBINASE"/>
    <property type="match status" value="1"/>
</dbReference>
<evidence type="ECO:0000313" key="3">
    <source>
        <dbReference type="EMBL" id="EQD73387.1"/>
    </source>
</evidence>
<dbReference type="GO" id="GO:0003677">
    <property type="term" value="F:DNA binding"/>
    <property type="evidence" value="ECO:0007669"/>
    <property type="project" value="InterPro"/>
</dbReference>
<dbReference type="SUPFAM" id="SSF56349">
    <property type="entry name" value="DNA breaking-rejoining enzymes"/>
    <property type="match status" value="1"/>
</dbReference>
<dbReference type="InterPro" id="IPR002104">
    <property type="entry name" value="Integrase_catalytic"/>
</dbReference>
<dbReference type="AlphaFoldDB" id="T1BU37"/>
<organism evidence="3">
    <name type="scientific">mine drainage metagenome</name>
    <dbReference type="NCBI Taxonomy" id="410659"/>
    <lineage>
        <taxon>unclassified sequences</taxon>
        <taxon>metagenomes</taxon>
        <taxon>ecological metagenomes</taxon>
    </lineage>
</organism>
<proteinExistence type="predicted"/>
<comment type="caution">
    <text evidence="3">The sequence shown here is derived from an EMBL/GenBank/DDBJ whole genome shotgun (WGS) entry which is preliminary data.</text>
</comment>
<reference evidence="3" key="1">
    <citation type="submission" date="2013-08" db="EMBL/GenBank/DDBJ databases">
        <authorList>
            <person name="Mendez C."/>
            <person name="Richter M."/>
            <person name="Ferrer M."/>
            <person name="Sanchez J."/>
        </authorList>
    </citation>
    <scope>NUCLEOTIDE SEQUENCE</scope>
</reference>
<dbReference type="GO" id="GO:0015074">
    <property type="term" value="P:DNA integration"/>
    <property type="evidence" value="ECO:0007669"/>
    <property type="project" value="InterPro"/>
</dbReference>
<name>T1BU37_9ZZZZ</name>
<reference evidence="3" key="2">
    <citation type="journal article" date="2014" name="ISME J.">
        <title>Microbial stratification in low pH oxic and suboxic macroscopic growths along an acid mine drainage.</title>
        <authorList>
            <person name="Mendez-Garcia C."/>
            <person name="Mesa V."/>
            <person name="Sprenger R.R."/>
            <person name="Richter M."/>
            <person name="Diez M.S."/>
            <person name="Solano J."/>
            <person name="Bargiela R."/>
            <person name="Golyshina O.V."/>
            <person name="Manteca A."/>
            <person name="Ramos J.L."/>
            <person name="Gallego J.R."/>
            <person name="Llorente I."/>
            <person name="Martins Dos Santos V.A."/>
            <person name="Jensen O.N."/>
            <person name="Pelaez A.I."/>
            <person name="Sanchez J."/>
            <person name="Ferrer M."/>
        </authorList>
    </citation>
    <scope>NUCLEOTIDE SEQUENCE</scope>
</reference>
<feature type="non-terminal residue" evidence="3">
    <location>
        <position position="227"/>
    </location>
</feature>
<dbReference type="GO" id="GO:0006310">
    <property type="term" value="P:DNA recombination"/>
    <property type="evidence" value="ECO:0007669"/>
    <property type="project" value="UniProtKB-KW"/>
</dbReference>
<sequence length="227" mass="25516">EAMGPEAVEATNVNQRLRTAVPRTGREALDIHNTTSNIAHAAERLRSGNAGISREAAAAILEFAEARRSAVSPSRSLAYLDKLRVAAVQLGGEFLAPTRETPARFLRAYRDAEVWTQITIRSVLYSFWRWRFGQKDQEFPSWLRIPISKRNVNHKDHADVLTPEEIAQLADHAVNLRDKALIWVLYETGGRIGEVLTLRIGDVERTDYGGIRLYFPTGKTGRRTVPL</sequence>
<evidence type="ECO:0000259" key="2">
    <source>
        <dbReference type="PROSITE" id="PS51898"/>
    </source>
</evidence>
<keyword evidence="1" id="KW-0233">DNA recombination</keyword>
<evidence type="ECO:0000256" key="1">
    <source>
        <dbReference type="ARBA" id="ARBA00023172"/>
    </source>
</evidence>
<dbReference type="Gene3D" id="1.10.443.10">
    <property type="entry name" value="Intergrase catalytic core"/>
    <property type="match status" value="1"/>
</dbReference>
<accession>T1BU37</accession>
<dbReference type="Pfam" id="PF00589">
    <property type="entry name" value="Phage_integrase"/>
    <property type="match status" value="1"/>
</dbReference>
<dbReference type="EMBL" id="AUZY01001984">
    <property type="protein sequence ID" value="EQD73387.1"/>
    <property type="molecule type" value="Genomic_DNA"/>
</dbReference>
<protein>
    <submittedName>
        <fullName evidence="3">DNA integration/recombination/inversion protein</fullName>
    </submittedName>
</protein>
<dbReference type="InterPro" id="IPR011010">
    <property type="entry name" value="DNA_brk_join_enz"/>
</dbReference>
<feature type="domain" description="Tyr recombinase" evidence="2">
    <location>
        <begin position="156"/>
        <end position="227"/>
    </location>
</feature>